<evidence type="ECO:0000259" key="4">
    <source>
        <dbReference type="Pfam" id="PF13947"/>
    </source>
</evidence>
<evidence type="ECO:0000256" key="2">
    <source>
        <dbReference type="ARBA" id="ARBA00022729"/>
    </source>
</evidence>
<evidence type="ECO:0000313" key="6">
    <source>
        <dbReference type="Proteomes" id="UP000823388"/>
    </source>
</evidence>
<reference evidence="5" key="1">
    <citation type="submission" date="2020-05" db="EMBL/GenBank/DDBJ databases">
        <title>WGS assembly of Panicum virgatum.</title>
        <authorList>
            <person name="Lovell J.T."/>
            <person name="Jenkins J."/>
            <person name="Shu S."/>
            <person name="Juenger T.E."/>
            <person name="Schmutz J."/>
        </authorList>
    </citation>
    <scope>NUCLEOTIDE SEQUENCE</scope>
    <source>
        <strain evidence="5">AP13</strain>
    </source>
</reference>
<gene>
    <name evidence="5" type="ORF">PVAP13_5NG103781</name>
</gene>
<sequence length="214" mass="23715">MMHLSPATSLCLALLLLIPQTRSTTTGAPNTTAPYARAWFGDLSISYPFWLAGTHPPECGGHQAFQVTCDNATGYFKNSLWTYRIQAIFYEMKQIRVTNADLLDGACNVDKLANASSVLKPFYVSSQMNQELFFLHGCNLRAQQLPPSWAPVSCGANGSFFAWLSGQYRPDDDSMTLPGNCNVSMVPVMAYDYTRERRGRTISGSWREGLCLST</sequence>
<accession>A0A8T0RQK2</accession>
<name>A0A8T0RQK2_PANVG</name>
<dbReference type="Pfam" id="PF13947">
    <property type="entry name" value="GUB_WAK_bind"/>
    <property type="match status" value="1"/>
</dbReference>
<evidence type="ECO:0000313" key="5">
    <source>
        <dbReference type="EMBL" id="KAG2587118.1"/>
    </source>
</evidence>
<dbReference type="EMBL" id="CM029046">
    <property type="protein sequence ID" value="KAG2587118.1"/>
    <property type="molecule type" value="Genomic_DNA"/>
</dbReference>
<keyword evidence="2 3" id="KW-0732">Signal</keyword>
<proteinExistence type="predicted"/>
<dbReference type="PANTHER" id="PTHR33138:SF83">
    <property type="entry name" value="OS01G0136700 PROTEIN"/>
    <property type="match status" value="1"/>
</dbReference>
<dbReference type="Proteomes" id="UP000823388">
    <property type="component" value="Chromosome 5N"/>
</dbReference>
<evidence type="ECO:0000256" key="3">
    <source>
        <dbReference type="SAM" id="SignalP"/>
    </source>
</evidence>
<dbReference type="GO" id="GO:0030247">
    <property type="term" value="F:polysaccharide binding"/>
    <property type="evidence" value="ECO:0007669"/>
    <property type="project" value="InterPro"/>
</dbReference>
<feature type="chain" id="PRO_5035813126" description="Wall-associated receptor kinase galacturonan-binding domain-containing protein" evidence="3">
    <location>
        <begin position="24"/>
        <end position="214"/>
    </location>
</feature>
<protein>
    <recommendedName>
        <fullName evidence="4">Wall-associated receptor kinase galacturonan-binding domain-containing protein</fullName>
    </recommendedName>
</protein>
<feature type="signal peptide" evidence="3">
    <location>
        <begin position="1"/>
        <end position="23"/>
    </location>
</feature>
<organism evidence="5 6">
    <name type="scientific">Panicum virgatum</name>
    <name type="common">Blackwell switchgrass</name>
    <dbReference type="NCBI Taxonomy" id="38727"/>
    <lineage>
        <taxon>Eukaryota</taxon>
        <taxon>Viridiplantae</taxon>
        <taxon>Streptophyta</taxon>
        <taxon>Embryophyta</taxon>
        <taxon>Tracheophyta</taxon>
        <taxon>Spermatophyta</taxon>
        <taxon>Magnoliopsida</taxon>
        <taxon>Liliopsida</taxon>
        <taxon>Poales</taxon>
        <taxon>Poaceae</taxon>
        <taxon>PACMAD clade</taxon>
        <taxon>Panicoideae</taxon>
        <taxon>Panicodae</taxon>
        <taxon>Paniceae</taxon>
        <taxon>Panicinae</taxon>
        <taxon>Panicum</taxon>
        <taxon>Panicum sect. Hiantes</taxon>
    </lineage>
</organism>
<comment type="caution">
    <text evidence="5">The sequence shown here is derived from an EMBL/GenBank/DDBJ whole genome shotgun (WGS) entry which is preliminary data.</text>
</comment>
<comment type="subcellular location">
    <subcellularLocation>
        <location evidence="1">Membrane</location>
        <topology evidence="1">Single-pass membrane protein</topology>
    </subcellularLocation>
</comment>
<feature type="domain" description="Wall-associated receptor kinase galacturonan-binding" evidence="4">
    <location>
        <begin position="41"/>
        <end position="98"/>
    </location>
</feature>
<dbReference type="PANTHER" id="PTHR33138">
    <property type="entry name" value="OS01G0690200 PROTEIN"/>
    <property type="match status" value="1"/>
</dbReference>
<dbReference type="AlphaFoldDB" id="A0A8T0RQK2"/>
<dbReference type="GO" id="GO:0016020">
    <property type="term" value="C:membrane"/>
    <property type="evidence" value="ECO:0007669"/>
    <property type="project" value="UniProtKB-SubCell"/>
</dbReference>
<keyword evidence="6" id="KW-1185">Reference proteome</keyword>
<dbReference type="InterPro" id="IPR025287">
    <property type="entry name" value="WAK_GUB"/>
</dbReference>
<evidence type="ECO:0000256" key="1">
    <source>
        <dbReference type="ARBA" id="ARBA00004167"/>
    </source>
</evidence>